<evidence type="ECO:0000259" key="2">
    <source>
        <dbReference type="PROSITE" id="PS50041"/>
    </source>
</evidence>
<keyword evidence="1" id="KW-0732">Signal</keyword>
<dbReference type="InterPro" id="IPR050801">
    <property type="entry name" value="Ca-Dep_Lectins_ImmuneDev"/>
</dbReference>
<dbReference type="PANTHER" id="PTHR22801">
    <property type="entry name" value="LITHOSTATHINE"/>
    <property type="match status" value="1"/>
</dbReference>
<dbReference type="PROSITE" id="PS50041">
    <property type="entry name" value="C_TYPE_LECTIN_2"/>
    <property type="match status" value="2"/>
</dbReference>
<evidence type="ECO:0000256" key="1">
    <source>
        <dbReference type="SAM" id="SignalP"/>
    </source>
</evidence>
<evidence type="ECO:0000313" key="4">
    <source>
        <dbReference type="Proteomes" id="UP000005408"/>
    </source>
</evidence>
<feature type="domain" description="C-type lectin" evidence="2">
    <location>
        <begin position="33"/>
        <end position="153"/>
    </location>
</feature>
<dbReference type="Proteomes" id="UP000005408">
    <property type="component" value="Unassembled WGS sequence"/>
</dbReference>
<name>A0A8W8LAS7_MAGGI</name>
<evidence type="ECO:0000313" key="3">
    <source>
        <dbReference type="EnsemblMetazoa" id="G26713.1:cds"/>
    </source>
</evidence>
<accession>A0A8W8LAS7</accession>
<dbReference type="SUPFAM" id="SSF56436">
    <property type="entry name" value="C-type lectin-like"/>
    <property type="match status" value="2"/>
</dbReference>
<dbReference type="SMART" id="SM00034">
    <property type="entry name" value="CLECT"/>
    <property type="match status" value="2"/>
</dbReference>
<keyword evidence="4" id="KW-1185">Reference proteome</keyword>
<feature type="signal peptide" evidence="1">
    <location>
        <begin position="1"/>
        <end position="22"/>
    </location>
</feature>
<proteinExistence type="predicted"/>
<protein>
    <recommendedName>
        <fullName evidence="2">C-type lectin domain-containing protein</fullName>
    </recommendedName>
</protein>
<dbReference type="Pfam" id="PF00059">
    <property type="entry name" value="Lectin_C"/>
    <property type="match status" value="2"/>
</dbReference>
<dbReference type="OMA" id="WVASTTH"/>
<feature type="chain" id="PRO_5036495530" description="C-type lectin domain-containing protein" evidence="1">
    <location>
        <begin position="23"/>
        <end position="471"/>
    </location>
</feature>
<dbReference type="AlphaFoldDB" id="A0A8W8LAS7"/>
<dbReference type="InterPro" id="IPR016186">
    <property type="entry name" value="C-type_lectin-like/link_sf"/>
</dbReference>
<feature type="domain" description="C-type lectin" evidence="2">
    <location>
        <begin position="170"/>
        <end position="286"/>
    </location>
</feature>
<dbReference type="InterPro" id="IPR016187">
    <property type="entry name" value="CTDL_fold"/>
</dbReference>
<organism evidence="3 4">
    <name type="scientific">Magallana gigas</name>
    <name type="common">Pacific oyster</name>
    <name type="synonym">Crassostrea gigas</name>
    <dbReference type="NCBI Taxonomy" id="29159"/>
    <lineage>
        <taxon>Eukaryota</taxon>
        <taxon>Metazoa</taxon>
        <taxon>Spiralia</taxon>
        <taxon>Lophotrochozoa</taxon>
        <taxon>Mollusca</taxon>
        <taxon>Bivalvia</taxon>
        <taxon>Autobranchia</taxon>
        <taxon>Pteriomorphia</taxon>
        <taxon>Ostreida</taxon>
        <taxon>Ostreoidea</taxon>
        <taxon>Ostreidae</taxon>
        <taxon>Magallana</taxon>
    </lineage>
</organism>
<dbReference type="OrthoDB" id="6156976at2759"/>
<dbReference type="InterPro" id="IPR001304">
    <property type="entry name" value="C-type_lectin-like"/>
</dbReference>
<dbReference type="Gene3D" id="3.10.100.10">
    <property type="entry name" value="Mannose-Binding Protein A, subunit A"/>
    <property type="match status" value="2"/>
</dbReference>
<dbReference type="EnsemblMetazoa" id="G26713.1">
    <property type="protein sequence ID" value="G26713.1:cds"/>
    <property type="gene ID" value="G26713"/>
</dbReference>
<dbReference type="PANTHER" id="PTHR22801:SF63">
    <property type="entry name" value="C-TYPE LECTIN DOMAIN-CONTAINING PROTEIN"/>
    <property type="match status" value="1"/>
</dbReference>
<sequence>MNKVTPAIVLLSAYLRVAKVAASCSTGWTLNSGNGLCYKFFTTLKIHNDAINYCYTLDALLATPKDLGEVDFIANNVISAYGQYAWMGLVKRTDVESWKFFDGFTFDSGQASWNLWRAGFPSAGQRCGHLKGEDMNYKFQTSPCDYAYKFVCQKKTTAHVCPSTWFRSPFGSICYKQYGLSSTFQETVNLCNDDGTDILMPRHSGEDMFLSWYFSQNHQYEKVWIGYQEQNNVFSWQSGAETTFTSWEDGEPDSIEDCAAYALSAGNSYHKWFGLQCSQPAAGYCQDTNFYTWVASTTHESTTNEITTEVTTKVTTGVTTEVTTETTTEVTTQATTEVTTEATTEVTSTSVITETTPATSSTSSLNIITTTVSGSLNNTCACFCLKNHTNITAEELEEKISQIKNNLTVDAKSLTSAIRLLTSAYDPRASSQNIGSVGIAVLVSIGCFLLVLDCVPTNGCILGKKKTFNVN</sequence>
<reference evidence="3" key="1">
    <citation type="submission" date="2022-08" db="UniProtKB">
        <authorList>
            <consortium name="EnsemblMetazoa"/>
        </authorList>
    </citation>
    <scope>IDENTIFICATION</scope>
    <source>
        <strain evidence="3">05x7-T-G4-1.051#20</strain>
    </source>
</reference>
<dbReference type="CDD" id="cd00037">
    <property type="entry name" value="CLECT"/>
    <property type="match status" value="2"/>
</dbReference>